<evidence type="ECO:0000256" key="2">
    <source>
        <dbReference type="SAM" id="SignalP"/>
    </source>
</evidence>
<feature type="chain" id="PRO_5040328882" description="Tail specific protease domain-containing protein" evidence="2">
    <location>
        <begin position="27"/>
        <end position="891"/>
    </location>
</feature>
<keyword evidence="6" id="KW-1185">Reference proteome</keyword>
<dbReference type="InterPro" id="IPR056186">
    <property type="entry name" value="PDZ_CPAF-rel"/>
</dbReference>
<dbReference type="AlphaFoldDB" id="A0A9N9L574"/>
<feature type="region of interest" description="Disordered" evidence="1">
    <location>
        <begin position="868"/>
        <end position="891"/>
    </location>
</feature>
<evidence type="ECO:0008006" key="7">
    <source>
        <dbReference type="Google" id="ProtNLM"/>
    </source>
</evidence>
<dbReference type="PANTHER" id="PTHR37049">
    <property type="entry name" value="PEPTIDASE S41 FAMILY PROTEIN"/>
    <property type="match status" value="1"/>
</dbReference>
<dbReference type="InterPro" id="IPR005151">
    <property type="entry name" value="Tail-specific_protease"/>
</dbReference>
<feature type="region of interest" description="Disordered" evidence="1">
    <location>
        <begin position="323"/>
        <end position="354"/>
    </location>
</feature>
<dbReference type="Pfam" id="PF03572">
    <property type="entry name" value="Peptidase_S41"/>
    <property type="match status" value="1"/>
</dbReference>
<evidence type="ECO:0000313" key="6">
    <source>
        <dbReference type="Proteomes" id="UP000696280"/>
    </source>
</evidence>
<keyword evidence="2" id="KW-0732">Signal</keyword>
<feature type="domain" description="CPAF-like PDZ" evidence="4">
    <location>
        <begin position="159"/>
        <end position="270"/>
    </location>
</feature>
<proteinExistence type="predicted"/>
<protein>
    <recommendedName>
        <fullName evidence="7">Tail specific protease domain-containing protein</fullName>
    </recommendedName>
</protein>
<dbReference type="SUPFAM" id="SSF52096">
    <property type="entry name" value="ClpP/crotonase"/>
    <property type="match status" value="1"/>
</dbReference>
<evidence type="ECO:0000259" key="4">
    <source>
        <dbReference type="Pfam" id="PF23658"/>
    </source>
</evidence>
<dbReference type="InterPro" id="IPR052766">
    <property type="entry name" value="S41A_metabolite_peptidase"/>
</dbReference>
<feature type="signal peptide" evidence="2">
    <location>
        <begin position="1"/>
        <end position="26"/>
    </location>
</feature>
<dbReference type="Proteomes" id="UP000696280">
    <property type="component" value="Unassembled WGS sequence"/>
</dbReference>
<organism evidence="5 6">
    <name type="scientific">Hymenoscyphus fraxineus</name>
    <dbReference type="NCBI Taxonomy" id="746836"/>
    <lineage>
        <taxon>Eukaryota</taxon>
        <taxon>Fungi</taxon>
        <taxon>Dikarya</taxon>
        <taxon>Ascomycota</taxon>
        <taxon>Pezizomycotina</taxon>
        <taxon>Leotiomycetes</taxon>
        <taxon>Helotiales</taxon>
        <taxon>Helotiaceae</taxon>
        <taxon>Hymenoscyphus</taxon>
    </lineage>
</organism>
<feature type="domain" description="Tail specific protease" evidence="3">
    <location>
        <begin position="385"/>
        <end position="588"/>
    </location>
</feature>
<evidence type="ECO:0000313" key="5">
    <source>
        <dbReference type="EMBL" id="CAG8959304.1"/>
    </source>
</evidence>
<dbReference type="Gene3D" id="3.90.226.10">
    <property type="entry name" value="2-enoyl-CoA Hydratase, Chain A, domain 1"/>
    <property type="match status" value="1"/>
</dbReference>
<dbReference type="Pfam" id="PF23658">
    <property type="entry name" value="PDZ_CPAF_rel"/>
    <property type="match status" value="1"/>
</dbReference>
<evidence type="ECO:0000256" key="1">
    <source>
        <dbReference type="SAM" id="MobiDB-lite"/>
    </source>
</evidence>
<dbReference type="PANTHER" id="PTHR37049:SF5">
    <property type="entry name" value="TAIL SPECIFIC PROTEASE DOMAIN-CONTAINING PROTEIN"/>
    <property type="match status" value="1"/>
</dbReference>
<accession>A0A9N9L574</accession>
<sequence length="891" mass="96960">MLQLSLLPACVRVLFLGLVASSFTNAAPSPGKRSTRVTDSSCGILMDDMKVNGTTIFKAKAVYDCWVSVPFNPAVATRFLSYLHDTIEFQSTLNYLKDPPTGYQQPAVDLNAGLQTIQYKINSGTYKNEYEFEVAVQQLLFAAHDDHLDLVWGIFGAFSFGAPYDIVSVSRDGLELPKIYFLNDIIAYQKGDKPFPSAISKINELNTVDYLRAFAKQNALGSLEPHSEFNQVMASPSLDIQGLSSIWTGDATFYPGESLTFTQENGTQVGPEPWLAVYNGPGETGPLETGGDFYNFFVLGNYPASFRPFADYYDDAIPTVEQEVDDDEPTSSISNSPASTTATPEPTPTGWDHAAYPGTADVAQDDFGTYGGGSISGYFLEKSSIAVLSIPTFSASGDDIDTFTDSISAFLKKSKAAGMKKVVIDLQQNYGGDILLAYDVFKQFFPRVDLYGGSRLRAHPPADTMGKAISTYFETLSPDDDDYISLFTNEWVSINRVNDNTNRNFTSWSEFFGPNQKSKDTFTTPQRYNLSSHLFNTLYVGSSNEEFSLHGFDKQSASEAQPYAAKDIIILSDSLCSSSCAIFMEMMHHDAGVRTVVAGGLPINGPMQAPSLTRGARFYDIKDNLDQNINYAEALLKYFKKPGGNFLPNRTAALDVMVNSGSINLRDQIRKDGDIPVQFSYEAADCRIFFTPATVWNYTALWQYAADAIWTNPKLCIQGSTGHSNINNTKTAAPTDIALLTPNAAEVQAPEVQLGEAIMSVISSAPNLGEVGEAKSGADYSTTAIEDFLDKPCANFSKGCPKSSFWCLKSYLACNKVGKAVTTPSCVILCKPNNLGRECPSKNCQAIKLDDTAASKTAVRNGSGYCVPKPPSCKKSSKQKISGADTPPAPP</sequence>
<dbReference type="GO" id="GO:0008236">
    <property type="term" value="F:serine-type peptidase activity"/>
    <property type="evidence" value="ECO:0007669"/>
    <property type="project" value="InterPro"/>
</dbReference>
<dbReference type="EMBL" id="CAJVRL010000091">
    <property type="protein sequence ID" value="CAG8959304.1"/>
    <property type="molecule type" value="Genomic_DNA"/>
</dbReference>
<feature type="compositionally biased region" description="Low complexity" evidence="1">
    <location>
        <begin position="330"/>
        <end position="344"/>
    </location>
</feature>
<comment type="caution">
    <text evidence="5">The sequence shown here is derived from an EMBL/GenBank/DDBJ whole genome shotgun (WGS) entry which is preliminary data.</text>
</comment>
<dbReference type="OrthoDB" id="27214at2759"/>
<evidence type="ECO:0000259" key="3">
    <source>
        <dbReference type="Pfam" id="PF03572"/>
    </source>
</evidence>
<dbReference type="GO" id="GO:0006508">
    <property type="term" value="P:proteolysis"/>
    <property type="evidence" value="ECO:0007669"/>
    <property type="project" value="InterPro"/>
</dbReference>
<dbReference type="InterPro" id="IPR029045">
    <property type="entry name" value="ClpP/crotonase-like_dom_sf"/>
</dbReference>
<name>A0A9N9L574_9HELO</name>
<gene>
    <name evidence="5" type="ORF">HYFRA_00013074</name>
</gene>
<reference evidence="5" key="1">
    <citation type="submission" date="2021-07" db="EMBL/GenBank/DDBJ databases">
        <authorList>
            <person name="Durling M."/>
        </authorList>
    </citation>
    <scope>NUCLEOTIDE SEQUENCE</scope>
</reference>